<dbReference type="VEuPathDB" id="FungiDB:LCOR_10054.1"/>
<dbReference type="OrthoDB" id="20886at2759"/>
<keyword evidence="6" id="KW-0175">Coiled coil</keyword>
<feature type="coiled-coil region" evidence="6">
    <location>
        <begin position="287"/>
        <end position="314"/>
    </location>
</feature>
<evidence type="ECO:0000256" key="6">
    <source>
        <dbReference type="SAM" id="Coils"/>
    </source>
</evidence>
<dbReference type="EMBL" id="CBTN010000066">
    <property type="protein sequence ID" value="CDH59228.1"/>
    <property type="molecule type" value="Genomic_DNA"/>
</dbReference>
<evidence type="ECO:0000256" key="1">
    <source>
        <dbReference type="ARBA" id="ARBA00004123"/>
    </source>
</evidence>
<feature type="compositionally biased region" description="Basic and acidic residues" evidence="7">
    <location>
        <begin position="184"/>
        <end position="195"/>
    </location>
</feature>
<feature type="compositionally biased region" description="Polar residues" evidence="7">
    <location>
        <begin position="168"/>
        <end position="183"/>
    </location>
</feature>
<feature type="compositionally biased region" description="Low complexity" evidence="7">
    <location>
        <begin position="138"/>
        <end position="149"/>
    </location>
</feature>
<evidence type="ECO:0000256" key="7">
    <source>
        <dbReference type="SAM" id="MobiDB-lite"/>
    </source>
</evidence>
<feature type="region of interest" description="Disordered" evidence="7">
    <location>
        <begin position="1"/>
        <end position="90"/>
    </location>
</feature>
<evidence type="ECO:0000256" key="5">
    <source>
        <dbReference type="ARBA" id="ARBA00023242"/>
    </source>
</evidence>
<keyword evidence="5" id="KW-0539">Nucleus</keyword>
<dbReference type="STRING" id="1263082.A0A068SA44"/>
<keyword evidence="2" id="KW-0678">Repressor</keyword>
<comment type="subcellular location">
    <subcellularLocation>
        <location evidence="1">Nucleus</location>
    </subcellularLocation>
</comment>
<sequence length="319" mass="36398">MLTRNYTVADDPSSSTSQQADSRLSLGSPLSQGGDTEESPSREYTSTRIIYAHQNMDIDDNNDDDMRSTRSSTTLSDFDQRQQQQQFEQDVRDLSIAHHSSYAAGGSDRVLRSMRHAHGTNMRRCALASNNEQHTNGLLPSSTRSSPRLAWQKHTNANGSSSSSSSSNQNEDGQDRSTPTTSTNHEDQEQQQRQREGLEALTRIEIQFAELSNRIYQERMAELNREALMISQGTHPELAPSFKVLDQRKAERVKEAEALYKQRKIVIRNQYDAIKHQANTEFVAKRKDLKEKLVANLHQQLFQLKNERETFLRRMATAR</sequence>
<keyword evidence="9" id="KW-1185">Reference proteome</keyword>
<evidence type="ECO:0000256" key="4">
    <source>
        <dbReference type="ARBA" id="ARBA00023163"/>
    </source>
</evidence>
<feature type="compositionally biased region" description="Polar residues" evidence="7">
    <location>
        <begin position="1"/>
        <end position="22"/>
    </location>
</feature>
<proteinExistence type="predicted"/>
<protein>
    <submittedName>
        <fullName evidence="8">Uncharacterized protein</fullName>
    </submittedName>
</protein>
<reference evidence="8" key="1">
    <citation type="submission" date="2013-08" db="EMBL/GenBank/DDBJ databases">
        <title>Gene expansion shapes genome architecture in the human pathogen Lichtheimia corymbifera: an evolutionary genomics analysis in the ancient terrestrial Mucorales (Mucoromycotina).</title>
        <authorList>
            <person name="Schwartze V.U."/>
            <person name="Winter S."/>
            <person name="Shelest E."/>
            <person name="Marcet-Houben M."/>
            <person name="Horn F."/>
            <person name="Wehner S."/>
            <person name="Hoffmann K."/>
            <person name="Riege K."/>
            <person name="Sammeth M."/>
            <person name="Nowrousian M."/>
            <person name="Valiante V."/>
            <person name="Linde J."/>
            <person name="Jacobsen I.D."/>
            <person name="Marz M."/>
            <person name="Brakhage A.A."/>
            <person name="Gabaldon T."/>
            <person name="Bocker S."/>
            <person name="Voigt K."/>
        </authorList>
    </citation>
    <scope>NUCLEOTIDE SEQUENCE [LARGE SCALE GENOMIC DNA]</scope>
    <source>
        <strain evidence="8">FSU 9682</strain>
    </source>
</reference>
<keyword evidence="4" id="KW-0804">Transcription</keyword>
<dbReference type="InterPro" id="IPR013907">
    <property type="entry name" value="Sds3"/>
</dbReference>
<feature type="region of interest" description="Disordered" evidence="7">
    <location>
        <begin position="133"/>
        <end position="195"/>
    </location>
</feature>
<evidence type="ECO:0000313" key="8">
    <source>
        <dbReference type="EMBL" id="CDH59228.1"/>
    </source>
</evidence>
<feature type="compositionally biased region" description="Low complexity" evidence="7">
    <location>
        <begin position="69"/>
        <end position="88"/>
    </location>
</feature>
<evidence type="ECO:0000313" key="9">
    <source>
        <dbReference type="Proteomes" id="UP000027586"/>
    </source>
</evidence>
<dbReference type="SMART" id="SM01401">
    <property type="entry name" value="Sds3"/>
    <property type="match status" value="1"/>
</dbReference>
<dbReference type="Proteomes" id="UP000027586">
    <property type="component" value="Unassembled WGS sequence"/>
</dbReference>
<comment type="caution">
    <text evidence="8">The sequence shown here is derived from an EMBL/GenBank/DDBJ whole genome shotgun (WGS) entry which is preliminary data.</text>
</comment>
<gene>
    <name evidence="8" type="ORF">LCOR_10054.1</name>
</gene>
<evidence type="ECO:0000256" key="3">
    <source>
        <dbReference type="ARBA" id="ARBA00023015"/>
    </source>
</evidence>
<keyword evidence="3" id="KW-0805">Transcription regulation</keyword>
<name>A0A068SA44_9FUNG</name>
<organism evidence="8 9">
    <name type="scientific">Lichtheimia corymbifera JMRC:FSU:9682</name>
    <dbReference type="NCBI Taxonomy" id="1263082"/>
    <lineage>
        <taxon>Eukaryota</taxon>
        <taxon>Fungi</taxon>
        <taxon>Fungi incertae sedis</taxon>
        <taxon>Mucoromycota</taxon>
        <taxon>Mucoromycotina</taxon>
        <taxon>Mucoromycetes</taxon>
        <taxon>Mucorales</taxon>
        <taxon>Lichtheimiaceae</taxon>
        <taxon>Lichtheimia</taxon>
    </lineage>
</organism>
<evidence type="ECO:0000256" key="2">
    <source>
        <dbReference type="ARBA" id="ARBA00022491"/>
    </source>
</evidence>
<dbReference type="Pfam" id="PF08598">
    <property type="entry name" value="Sds3"/>
    <property type="match status" value="1"/>
</dbReference>
<accession>A0A068SA44</accession>
<dbReference type="GO" id="GO:0005654">
    <property type="term" value="C:nucleoplasm"/>
    <property type="evidence" value="ECO:0007669"/>
    <property type="project" value="UniProtKB-ARBA"/>
</dbReference>
<dbReference type="AlphaFoldDB" id="A0A068SA44"/>
<dbReference type="PANTHER" id="PTHR21964">
    <property type="entry name" value="BREAST CANCER METASTASIS-SUPPRESSOR 1"/>
    <property type="match status" value="1"/>
</dbReference>
<dbReference type="GO" id="GO:0010468">
    <property type="term" value="P:regulation of gene expression"/>
    <property type="evidence" value="ECO:0007669"/>
    <property type="project" value="UniProtKB-ARBA"/>
</dbReference>